<sequence>MADAGPIAWPAQKLFDQYRRYLVGYMLIHNWYAWTSAGGPLPTVAALQKIAGASARQVGEVVAMLSARGFVTVTSDASDRRTKLLAPAPALVGEIGRSVRLFVGAVDEILQRRPAWADALADADRLGIVLQRSAAYVRTNGTLIHPFPRVLQFAGRDCGYPLLCAVVGAHYAETIPGAPRAAPVGARRLAARFGVSAAHAASLLADARRQGWFTTGPRGRLAIPAPDLLDEFERWASWQMAHFQELVDTVPCEPTRGPAVG</sequence>
<dbReference type="AlphaFoldDB" id="A0A327KQP2"/>
<evidence type="ECO:0000313" key="2">
    <source>
        <dbReference type="Proteomes" id="UP000249130"/>
    </source>
</evidence>
<accession>A0A327KQP2</accession>
<protein>
    <submittedName>
        <fullName evidence="1">Uncharacterized protein</fullName>
    </submittedName>
</protein>
<proteinExistence type="predicted"/>
<dbReference type="Proteomes" id="UP000249130">
    <property type="component" value="Unassembled WGS sequence"/>
</dbReference>
<dbReference type="Gene3D" id="1.10.10.10">
    <property type="entry name" value="Winged helix-like DNA-binding domain superfamily/Winged helix DNA-binding domain"/>
    <property type="match status" value="1"/>
</dbReference>
<dbReference type="EMBL" id="NPEX01000426">
    <property type="protein sequence ID" value="RAI37658.1"/>
    <property type="molecule type" value="Genomic_DNA"/>
</dbReference>
<organism evidence="1 2">
    <name type="scientific">Rhodoplanes roseus</name>
    <dbReference type="NCBI Taxonomy" id="29409"/>
    <lineage>
        <taxon>Bacteria</taxon>
        <taxon>Pseudomonadati</taxon>
        <taxon>Pseudomonadota</taxon>
        <taxon>Alphaproteobacteria</taxon>
        <taxon>Hyphomicrobiales</taxon>
        <taxon>Nitrobacteraceae</taxon>
        <taxon>Rhodoplanes</taxon>
    </lineage>
</organism>
<name>A0A327KQP2_9BRAD</name>
<dbReference type="OrthoDB" id="8219650at2"/>
<evidence type="ECO:0000313" key="1">
    <source>
        <dbReference type="EMBL" id="RAI37658.1"/>
    </source>
</evidence>
<reference evidence="1 2" key="1">
    <citation type="submission" date="2017-07" db="EMBL/GenBank/DDBJ databases">
        <title>Draft Genome Sequences of Select Purple Nonsulfur Bacteria.</title>
        <authorList>
            <person name="Lasarre B."/>
            <person name="Mckinlay J.B."/>
        </authorList>
    </citation>
    <scope>NUCLEOTIDE SEQUENCE [LARGE SCALE GENOMIC DNA]</scope>
    <source>
        <strain evidence="1 2">DSM 5909</strain>
    </source>
</reference>
<gene>
    <name evidence="1" type="ORF">CH341_29275</name>
</gene>
<keyword evidence="2" id="KW-1185">Reference proteome</keyword>
<comment type="caution">
    <text evidence="1">The sequence shown here is derived from an EMBL/GenBank/DDBJ whole genome shotgun (WGS) entry which is preliminary data.</text>
</comment>
<dbReference type="InterPro" id="IPR036388">
    <property type="entry name" value="WH-like_DNA-bd_sf"/>
</dbReference>